<dbReference type="SUPFAM" id="SSF56801">
    <property type="entry name" value="Acetyl-CoA synthetase-like"/>
    <property type="match status" value="1"/>
</dbReference>
<feature type="domain" description="AMP-dependent synthetase/ligase" evidence="1">
    <location>
        <begin position="9"/>
        <end position="332"/>
    </location>
</feature>
<proteinExistence type="predicted"/>
<dbReference type="InterPro" id="IPR042099">
    <property type="entry name" value="ANL_N_sf"/>
</dbReference>
<dbReference type="GO" id="GO:0031177">
    <property type="term" value="F:phosphopantetheine binding"/>
    <property type="evidence" value="ECO:0007669"/>
    <property type="project" value="TreeGrafter"/>
</dbReference>
<dbReference type="Proteomes" id="UP000599391">
    <property type="component" value="Unassembled WGS sequence"/>
</dbReference>
<evidence type="ECO:0000313" key="3">
    <source>
        <dbReference type="Proteomes" id="UP000599391"/>
    </source>
</evidence>
<dbReference type="GO" id="GO:0005737">
    <property type="term" value="C:cytoplasm"/>
    <property type="evidence" value="ECO:0007669"/>
    <property type="project" value="TreeGrafter"/>
</dbReference>
<organism evidence="2 3">
    <name type="scientific">Atlanticothrix silvestris CENA357</name>
    <dbReference type="NCBI Taxonomy" id="1725252"/>
    <lineage>
        <taxon>Bacteria</taxon>
        <taxon>Bacillati</taxon>
        <taxon>Cyanobacteriota</taxon>
        <taxon>Cyanophyceae</taxon>
        <taxon>Nostocales</taxon>
        <taxon>Nodulariaceae</taxon>
        <taxon>Atlanticothrix</taxon>
        <taxon>Atlanticothrix silvestris</taxon>
    </lineage>
</organism>
<keyword evidence="3" id="KW-1185">Reference proteome</keyword>
<dbReference type="PRINTS" id="PR00154">
    <property type="entry name" value="AMPBINDING"/>
</dbReference>
<evidence type="ECO:0000259" key="1">
    <source>
        <dbReference type="Pfam" id="PF00501"/>
    </source>
</evidence>
<dbReference type="PANTHER" id="PTHR45527">
    <property type="entry name" value="NONRIBOSOMAL PEPTIDE SYNTHETASE"/>
    <property type="match status" value="1"/>
</dbReference>
<dbReference type="EMBL" id="JAECZB010000062">
    <property type="protein sequence ID" value="MBH8554087.1"/>
    <property type="molecule type" value="Genomic_DNA"/>
</dbReference>
<gene>
    <name evidence="2" type="ORF">I8751_17290</name>
</gene>
<evidence type="ECO:0000313" key="2">
    <source>
        <dbReference type="EMBL" id="MBH8554087.1"/>
    </source>
</evidence>
<reference evidence="2 3" key="1">
    <citation type="journal article" date="2021" name="Int. J. Syst. Evol. Microbiol.">
        <title>Amazonocrinis nigriterrae gen. nov., sp. nov., Atlanticothrix silvestris gen. nov., sp. nov. and Dendronalium phyllosphericum gen. nov., sp. nov., nostocacean cyanobacteria from Brazilian environments.</title>
        <authorList>
            <person name="Alvarenga D.O."/>
            <person name="Andreote A.P.D."/>
            <person name="Branco L.H.Z."/>
            <person name="Delbaje E."/>
            <person name="Cruz R.B."/>
            <person name="Varani A.M."/>
            <person name="Fiore M.F."/>
        </authorList>
    </citation>
    <scope>NUCLEOTIDE SEQUENCE [LARGE SCALE GENOMIC DNA]</scope>
    <source>
        <strain evidence="2 3">CENA357</strain>
    </source>
</reference>
<dbReference type="AlphaFoldDB" id="A0A8J7L4Y3"/>
<protein>
    <submittedName>
        <fullName evidence="2">AMP-binding protein</fullName>
    </submittedName>
</protein>
<dbReference type="PROSITE" id="PS00455">
    <property type="entry name" value="AMP_BINDING"/>
    <property type="match status" value="1"/>
</dbReference>
<dbReference type="Pfam" id="PF00501">
    <property type="entry name" value="AMP-binding"/>
    <property type="match status" value="1"/>
</dbReference>
<comment type="caution">
    <text evidence="2">The sequence shown here is derived from an EMBL/GenBank/DDBJ whole genome shotgun (WGS) entry which is preliminary data.</text>
</comment>
<dbReference type="InterPro" id="IPR020845">
    <property type="entry name" value="AMP-binding_CS"/>
</dbReference>
<dbReference type="GO" id="GO:0043041">
    <property type="term" value="P:amino acid activation for nonribosomal peptide biosynthetic process"/>
    <property type="evidence" value="ECO:0007669"/>
    <property type="project" value="TreeGrafter"/>
</dbReference>
<accession>A0A8J7L4Y3</accession>
<dbReference type="GO" id="GO:0044550">
    <property type="term" value="P:secondary metabolite biosynthetic process"/>
    <property type="evidence" value="ECO:0007669"/>
    <property type="project" value="TreeGrafter"/>
</dbReference>
<sequence>MNLSDLVIESARKHPQALAVRSPEQNLTYSELDALANRLARALAELGVRQGSRVGIWLDKSAVAIALMQGILRLGAAYVPIDPLSPVLRAAMIIRDCQLSAIATTHSRAEQLLKDDFADIKCLTIDKSWPEILVFSDQPIERLPQEDHELAYILYTSGSTGKPKGVCLSHQNALAFIEWAAEEINVQPTDRFSNHAPFHFDLSVLDIYVPFLKGACVCLIPEGIAYIPQRLVNFLLQEKITVWYSVPSVLILMMLHGSLLEVQEHSLRIILFAGEAFPLKYLKQLHQHWQDIRLLNLYGPTETNVCTYFEVKNISEKQTVSIPIGKACCRNKIWGINHQGKEIAIGE</sequence>
<dbReference type="InterPro" id="IPR020459">
    <property type="entry name" value="AMP-binding"/>
</dbReference>
<dbReference type="InterPro" id="IPR000873">
    <property type="entry name" value="AMP-dep_synth/lig_dom"/>
</dbReference>
<dbReference type="Gene3D" id="3.40.50.12780">
    <property type="entry name" value="N-terminal domain of ligase-like"/>
    <property type="match status" value="1"/>
</dbReference>
<name>A0A8J7L4Y3_9CYAN</name>
<dbReference type="PANTHER" id="PTHR45527:SF1">
    <property type="entry name" value="FATTY ACID SYNTHASE"/>
    <property type="match status" value="1"/>
</dbReference>
<dbReference type="RefSeq" id="WP_214440339.1">
    <property type="nucleotide sequence ID" value="NZ_JAECZB010000062.1"/>
</dbReference>